<keyword evidence="1" id="KW-0812">Transmembrane</keyword>
<dbReference type="RefSeq" id="WP_170272389.1">
    <property type="nucleotide sequence ID" value="NZ_CAXYUY010000002.1"/>
</dbReference>
<protein>
    <submittedName>
        <fullName evidence="2">Uncharacterized protein</fullName>
    </submittedName>
</protein>
<evidence type="ECO:0000313" key="3">
    <source>
        <dbReference type="Proteomes" id="UP000439550"/>
    </source>
</evidence>
<dbReference type="Proteomes" id="UP000439550">
    <property type="component" value="Unassembled WGS sequence"/>
</dbReference>
<reference evidence="2 3" key="1">
    <citation type="submission" date="2019-10" db="EMBL/GenBank/DDBJ databases">
        <authorList>
            <person name="Dong K."/>
        </authorList>
    </citation>
    <scope>NUCLEOTIDE SEQUENCE [LARGE SCALE GENOMIC DNA]</scope>
    <source>
        <strain evidence="2 3">DSM 28960</strain>
    </source>
</reference>
<organism evidence="2 3">
    <name type="scientific">Lactococcus hircilactis</name>
    <dbReference type="NCBI Taxonomy" id="1494462"/>
    <lineage>
        <taxon>Bacteria</taxon>
        <taxon>Bacillati</taxon>
        <taxon>Bacillota</taxon>
        <taxon>Bacilli</taxon>
        <taxon>Lactobacillales</taxon>
        <taxon>Streptococcaceae</taxon>
        <taxon>Lactococcus</taxon>
    </lineage>
</organism>
<sequence>MIILFSIEILLFIIVLFWMILRLFKQFQLFWLKKKFKEDHVFQKKLALYQINVRQKDRDYQQIFFLILFFAFAFGWVIFWQNTQLINERMNKIDSNNNRLSQQLNQLKKEQPLPHYPEKGLEMDSLPWNEAVDSQPKTEKKLTSLLNFKLKHYFGSAFPQSFFLSDAESLEVTFPLTTTLSITNKQALMKNVASFLKELNGISSLSEVTLRWQLNHIQVQNTYLRNHTDDHFVLKE</sequence>
<dbReference type="AlphaFoldDB" id="A0A7X1Z8D6"/>
<comment type="caution">
    <text evidence="2">The sequence shown here is derived from an EMBL/GenBank/DDBJ whole genome shotgun (WGS) entry which is preliminary data.</text>
</comment>
<keyword evidence="1" id="KW-1133">Transmembrane helix</keyword>
<name>A0A7X1Z8D6_9LACT</name>
<evidence type="ECO:0000256" key="1">
    <source>
        <dbReference type="SAM" id="Phobius"/>
    </source>
</evidence>
<evidence type="ECO:0000313" key="2">
    <source>
        <dbReference type="EMBL" id="MQW39199.1"/>
    </source>
</evidence>
<keyword evidence="1" id="KW-0472">Membrane</keyword>
<accession>A0A7X1Z8D6</accession>
<gene>
    <name evidence="2" type="ORF">GHI93_04495</name>
</gene>
<feature type="transmembrane region" description="Helical" evidence="1">
    <location>
        <begin position="6"/>
        <end position="24"/>
    </location>
</feature>
<proteinExistence type="predicted"/>
<dbReference type="EMBL" id="WITJ01000005">
    <property type="protein sequence ID" value="MQW39199.1"/>
    <property type="molecule type" value="Genomic_DNA"/>
</dbReference>
<feature type="transmembrane region" description="Helical" evidence="1">
    <location>
        <begin position="63"/>
        <end position="80"/>
    </location>
</feature>
<keyword evidence="3" id="KW-1185">Reference proteome</keyword>